<keyword evidence="5" id="KW-1133">Transmembrane helix</keyword>
<feature type="region of interest" description="Disordered" evidence="4">
    <location>
        <begin position="223"/>
        <end position="255"/>
    </location>
</feature>
<feature type="transmembrane region" description="Helical" evidence="5">
    <location>
        <begin position="134"/>
        <end position="155"/>
    </location>
</feature>
<evidence type="ECO:0000256" key="5">
    <source>
        <dbReference type="SAM" id="Phobius"/>
    </source>
</evidence>
<keyword evidence="5" id="KW-0472">Membrane</keyword>
<dbReference type="Pfam" id="PF12906">
    <property type="entry name" value="RINGv"/>
    <property type="match status" value="1"/>
</dbReference>
<keyword evidence="1" id="KW-0479">Metal-binding</keyword>
<dbReference type="PANTHER" id="PTHR46347">
    <property type="entry name" value="RING/FYVE/PHD ZINC FINGER SUPERFAMILY PROTEIN"/>
    <property type="match status" value="1"/>
</dbReference>
<dbReference type="CDD" id="cd16495">
    <property type="entry name" value="RING_CH-C4HC3_MARCH"/>
    <property type="match status" value="1"/>
</dbReference>
<dbReference type="STRING" id="5288.A0A5C5FMS6"/>
<evidence type="ECO:0000256" key="3">
    <source>
        <dbReference type="ARBA" id="ARBA00022833"/>
    </source>
</evidence>
<feature type="domain" description="RING-CH-type" evidence="6">
    <location>
        <begin position="55"/>
        <end position="122"/>
    </location>
</feature>
<feature type="region of interest" description="Disordered" evidence="4">
    <location>
        <begin position="1"/>
        <end position="56"/>
    </location>
</feature>
<dbReference type="InterPro" id="IPR013083">
    <property type="entry name" value="Znf_RING/FYVE/PHD"/>
</dbReference>
<keyword evidence="5" id="KW-0812">Transmembrane</keyword>
<dbReference type="Gene3D" id="3.30.40.10">
    <property type="entry name" value="Zinc/RING finger domain, C3HC4 (zinc finger)"/>
    <property type="match status" value="1"/>
</dbReference>
<evidence type="ECO:0000256" key="4">
    <source>
        <dbReference type="SAM" id="MobiDB-lite"/>
    </source>
</evidence>
<sequence>MAVEAHERSSGATPKPLHKPSTSSEPLSSTFPLEAPGPTGQAPSESPPLGSTHARPTTTARACRICFGEEEEGDELGRLLAPCLCRGTARYVHQDCLRSWREADKLNSFYACGQCGERYRFRKTRVTALLGNRLANLIIATTMLLLVAFVAGFAADPLLRLADVDVLDPKTGELILLPYSDPMALGDTVHEIGSAASWLLDKCAPSRPGELVKMSVPVDSPVKDPGDLQAEPLNNPSAHEARYGEESATAAGASNSPASLRGWPARALLHVVQGLTVVVWATAFVWRILRGYTMFLIIARLIPISWTRVPFLLRWARLRHVPDPPGLFWSFLADIFWWQRPEIRRERARGRRFSGRQQATIYGTLFLWYQALGLASEAAAVLVKRGLACVEDAVVDLDEMDGSPEVKSRLD</sequence>
<protein>
    <recommendedName>
        <fullName evidence="6">RING-CH-type domain-containing protein</fullName>
    </recommendedName>
</protein>
<dbReference type="EMBL" id="SOZI01000165">
    <property type="protein sequence ID" value="TNY17945.1"/>
    <property type="molecule type" value="Genomic_DNA"/>
</dbReference>
<dbReference type="PANTHER" id="PTHR46347:SF1">
    <property type="entry name" value="RING_FYVE_PHD ZINC FINGER SUPERFAMILY PROTEIN"/>
    <property type="match status" value="1"/>
</dbReference>
<name>A0A5C5FMS6_9BASI</name>
<evidence type="ECO:0000313" key="8">
    <source>
        <dbReference type="Proteomes" id="UP000311382"/>
    </source>
</evidence>
<accession>A0A5C5FMS6</accession>
<reference evidence="7 8" key="1">
    <citation type="submission" date="2019-03" db="EMBL/GenBank/DDBJ databases">
        <title>Rhodosporidium diobovatum UCD-FST 08-225 genome sequencing, assembly, and annotation.</title>
        <authorList>
            <person name="Fakankun I.U."/>
            <person name="Fristensky B."/>
            <person name="Levin D.B."/>
        </authorList>
    </citation>
    <scope>NUCLEOTIDE SEQUENCE [LARGE SCALE GENOMIC DNA]</scope>
    <source>
        <strain evidence="7 8">UCD-FST 08-225</strain>
    </source>
</reference>
<comment type="caution">
    <text evidence="7">The sequence shown here is derived from an EMBL/GenBank/DDBJ whole genome shotgun (WGS) entry which is preliminary data.</text>
</comment>
<keyword evidence="8" id="KW-1185">Reference proteome</keyword>
<evidence type="ECO:0000256" key="1">
    <source>
        <dbReference type="ARBA" id="ARBA00022723"/>
    </source>
</evidence>
<dbReference type="PROSITE" id="PS51292">
    <property type="entry name" value="ZF_RING_CH"/>
    <property type="match status" value="1"/>
</dbReference>
<dbReference type="AlphaFoldDB" id="A0A5C5FMS6"/>
<feature type="transmembrane region" description="Helical" evidence="5">
    <location>
        <begin position="267"/>
        <end position="285"/>
    </location>
</feature>
<dbReference type="SMART" id="SM00744">
    <property type="entry name" value="RINGv"/>
    <property type="match status" value="1"/>
</dbReference>
<organism evidence="7 8">
    <name type="scientific">Rhodotorula diobovata</name>
    <dbReference type="NCBI Taxonomy" id="5288"/>
    <lineage>
        <taxon>Eukaryota</taxon>
        <taxon>Fungi</taxon>
        <taxon>Dikarya</taxon>
        <taxon>Basidiomycota</taxon>
        <taxon>Pucciniomycotina</taxon>
        <taxon>Microbotryomycetes</taxon>
        <taxon>Sporidiobolales</taxon>
        <taxon>Sporidiobolaceae</taxon>
        <taxon>Rhodotorula</taxon>
    </lineage>
</organism>
<evidence type="ECO:0000259" key="6">
    <source>
        <dbReference type="PROSITE" id="PS51292"/>
    </source>
</evidence>
<dbReference type="InterPro" id="IPR011016">
    <property type="entry name" value="Znf_RING-CH"/>
</dbReference>
<keyword evidence="2" id="KW-0863">Zinc-finger</keyword>
<feature type="compositionally biased region" description="Polar residues" evidence="4">
    <location>
        <begin position="20"/>
        <end position="31"/>
    </location>
</feature>
<feature type="transmembrane region" description="Helical" evidence="5">
    <location>
        <begin position="359"/>
        <end position="383"/>
    </location>
</feature>
<evidence type="ECO:0000313" key="7">
    <source>
        <dbReference type="EMBL" id="TNY17945.1"/>
    </source>
</evidence>
<dbReference type="OrthoDB" id="264354at2759"/>
<gene>
    <name evidence="7" type="ORF">DMC30DRAFT_449272</name>
</gene>
<evidence type="ECO:0000256" key="2">
    <source>
        <dbReference type="ARBA" id="ARBA00022771"/>
    </source>
</evidence>
<dbReference type="Proteomes" id="UP000311382">
    <property type="component" value="Unassembled WGS sequence"/>
</dbReference>
<proteinExistence type="predicted"/>
<dbReference type="SUPFAM" id="SSF57850">
    <property type="entry name" value="RING/U-box"/>
    <property type="match status" value="1"/>
</dbReference>
<keyword evidence="3" id="KW-0862">Zinc</keyword>
<dbReference type="GO" id="GO:0008270">
    <property type="term" value="F:zinc ion binding"/>
    <property type="evidence" value="ECO:0007669"/>
    <property type="project" value="UniProtKB-KW"/>
</dbReference>